<keyword evidence="3" id="KW-1185">Reference proteome</keyword>
<comment type="caution">
    <text evidence="2">The sequence shown here is derived from an EMBL/GenBank/DDBJ whole genome shotgun (WGS) entry which is preliminary data.</text>
</comment>
<dbReference type="Proteomes" id="UP001623041">
    <property type="component" value="Unassembled WGS sequence"/>
</dbReference>
<dbReference type="InterPro" id="IPR036866">
    <property type="entry name" value="RibonucZ/Hydroxyglut_hydro"/>
</dbReference>
<proteinExistence type="predicted"/>
<dbReference type="SUPFAM" id="SSF56281">
    <property type="entry name" value="Metallo-hydrolase/oxidoreductase"/>
    <property type="match status" value="1"/>
</dbReference>
<reference evidence="2 3" key="1">
    <citation type="submission" date="2024-11" db="EMBL/GenBank/DDBJ databases">
        <authorList>
            <person name="Lucas J.A."/>
        </authorList>
    </citation>
    <scope>NUCLEOTIDE SEQUENCE [LARGE SCALE GENOMIC DNA]</scope>
    <source>
        <strain evidence="2 3">Z 5.4</strain>
    </source>
</reference>
<dbReference type="Gene3D" id="3.60.15.10">
    <property type="entry name" value="Ribonuclease Z/Hydroxyacylglutathione hydrolase-like"/>
    <property type="match status" value="1"/>
</dbReference>
<evidence type="ECO:0000313" key="2">
    <source>
        <dbReference type="EMBL" id="MFK9093332.1"/>
    </source>
</evidence>
<protein>
    <submittedName>
        <fullName evidence="2">MBL fold metallo-hydrolase</fullName>
    </submittedName>
</protein>
<evidence type="ECO:0000313" key="3">
    <source>
        <dbReference type="Proteomes" id="UP001623041"/>
    </source>
</evidence>
<dbReference type="InterPro" id="IPR001279">
    <property type="entry name" value="Metallo-B-lactamas"/>
</dbReference>
<organism evidence="2 3">
    <name type="scientific">Bacillus salipaludis</name>
    <dbReference type="NCBI Taxonomy" id="2547811"/>
    <lineage>
        <taxon>Bacteria</taxon>
        <taxon>Bacillati</taxon>
        <taxon>Bacillota</taxon>
        <taxon>Bacilli</taxon>
        <taxon>Bacillales</taxon>
        <taxon>Bacillaceae</taxon>
        <taxon>Bacillus</taxon>
    </lineage>
</organism>
<dbReference type="EMBL" id="JBJHQH010000014">
    <property type="protein sequence ID" value="MFK9093332.1"/>
    <property type="molecule type" value="Genomic_DNA"/>
</dbReference>
<feature type="domain" description="Metallo-beta-lactamase" evidence="1">
    <location>
        <begin position="31"/>
        <end position="76"/>
    </location>
</feature>
<dbReference type="RefSeq" id="WP_406581864.1">
    <property type="nucleotide sequence ID" value="NZ_JBJHQH010000014.1"/>
</dbReference>
<gene>
    <name evidence="2" type="ORF">ACJEBI_17845</name>
</gene>
<dbReference type="Pfam" id="PF00753">
    <property type="entry name" value="Lactamase_B"/>
    <property type="match status" value="1"/>
</dbReference>
<sequence length="117" mass="13425">MQQIGPIMILEGPNHSKVPFSRSLFLDCPEKVLIDSGADANILLEMNREYGINLIINTHYHPDHTRHNYLFKDAKKWINPIEFETARTVEGVARANGVYQERGPLGVKQWKQSLPQE</sequence>
<name>A0ABW8RII6_9BACI</name>
<accession>A0ABW8RII6</accession>
<evidence type="ECO:0000259" key="1">
    <source>
        <dbReference type="Pfam" id="PF00753"/>
    </source>
</evidence>